<dbReference type="Pfam" id="PF24864">
    <property type="entry name" value="DUF7730"/>
    <property type="match status" value="1"/>
</dbReference>
<proteinExistence type="predicted"/>
<dbReference type="OrthoDB" id="4757095at2759"/>
<reference evidence="2" key="1">
    <citation type="journal article" date="2020" name="Stud. Mycol.">
        <title>101 Dothideomycetes genomes: a test case for predicting lifestyles and emergence of pathogens.</title>
        <authorList>
            <person name="Haridas S."/>
            <person name="Albert R."/>
            <person name="Binder M."/>
            <person name="Bloem J."/>
            <person name="Labutti K."/>
            <person name="Salamov A."/>
            <person name="Andreopoulos B."/>
            <person name="Baker S."/>
            <person name="Barry K."/>
            <person name="Bills G."/>
            <person name="Bluhm B."/>
            <person name="Cannon C."/>
            <person name="Castanera R."/>
            <person name="Culley D."/>
            <person name="Daum C."/>
            <person name="Ezra D."/>
            <person name="Gonzalez J."/>
            <person name="Henrissat B."/>
            <person name="Kuo A."/>
            <person name="Liang C."/>
            <person name="Lipzen A."/>
            <person name="Lutzoni F."/>
            <person name="Magnuson J."/>
            <person name="Mondo S."/>
            <person name="Nolan M."/>
            <person name="Ohm R."/>
            <person name="Pangilinan J."/>
            <person name="Park H.-J."/>
            <person name="Ramirez L."/>
            <person name="Alfaro M."/>
            <person name="Sun H."/>
            <person name="Tritt A."/>
            <person name="Yoshinaga Y."/>
            <person name="Zwiers L.-H."/>
            <person name="Turgeon B."/>
            <person name="Goodwin S."/>
            <person name="Spatafora J."/>
            <person name="Crous P."/>
            <person name="Grigoriev I."/>
        </authorList>
    </citation>
    <scope>NUCLEOTIDE SEQUENCE</scope>
    <source>
        <strain evidence="2">ATCC 36951</strain>
    </source>
</reference>
<dbReference type="GeneID" id="54565076"/>
<evidence type="ECO:0000259" key="1">
    <source>
        <dbReference type="Pfam" id="PF24864"/>
    </source>
</evidence>
<evidence type="ECO:0000313" key="3">
    <source>
        <dbReference type="Proteomes" id="UP000799537"/>
    </source>
</evidence>
<protein>
    <recommendedName>
        <fullName evidence="1">DUF7730 domain-containing protein</fullName>
    </recommendedName>
</protein>
<dbReference type="Proteomes" id="UP000799537">
    <property type="component" value="Unassembled WGS sequence"/>
</dbReference>
<dbReference type="AlphaFoldDB" id="A0A6A6CUK4"/>
<gene>
    <name evidence="2" type="ORF">M409DRAFT_51439</name>
</gene>
<sequence length="194" mass="23179">MPDIATVWIRRERLTAVLESRLLLYLQRVGNCIIPGSISRQEADRSARYIETINYRYSYNTWLFHRSTDLLFLRNHITPQRFAAMTSLMLWLEYWRLHEPDELSALQQPRFKVEEWNDLWKVVAAMPRLRRLRVSIIKGRRRNTRLWIADEGLLDPLWTVTQPGEFVVWLSWYSGSIERYVGAPFRQEAPNINS</sequence>
<evidence type="ECO:0000313" key="2">
    <source>
        <dbReference type="EMBL" id="KAF2170393.1"/>
    </source>
</evidence>
<dbReference type="RefSeq" id="XP_033671282.1">
    <property type="nucleotide sequence ID" value="XM_033811804.1"/>
</dbReference>
<organism evidence="2 3">
    <name type="scientific">Zasmidium cellare ATCC 36951</name>
    <dbReference type="NCBI Taxonomy" id="1080233"/>
    <lineage>
        <taxon>Eukaryota</taxon>
        <taxon>Fungi</taxon>
        <taxon>Dikarya</taxon>
        <taxon>Ascomycota</taxon>
        <taxon>Pezizomycotina</taxon>
        <taxon>Dothideomycetes</taxon>
        <taxon>Dothideomycetidae</taxon>
        <taxon>Mycosphaerellales</taxon>
        <taxon>Mycosphaerellaceae</taxon>
        <taxon>Zasmidium</taxon>
    </lineage>
</organism>
<feature type="domain" description="DUF7730" evidence="1">
    <location>
        <begin position="49"/>
        <end position="176"/>
    </location>
</feature>
<name>A0A6A6CUK4_ZASCE</name>
<keyword evidence="3" id="KW-1185">Reference proteome</keyword>
<accession>A0A6A6CUK4</accession>
<dbReference type="InterPro" id="IPR056632">
    <property type="entry name" value="DUF7730"/>
</dbReference>
<dbReference type="EMBL" id="ML993585">
    <property type="protein sequence ID" value="KAF2170393.1"/>
    <property type="molecule type" value="Genomic_DNA"/>
</dbReference>